<name>A0A3S0MB21_9FLAO</name>
<keyword evidence="7" id="KW-1185">Reference proteome</keyword>
<keyword evidence="2" id="KW-0472">Membrane</keyword>
<evidence type="ECO:0000256" key="2">
    <source>
        <dbReference type="SAM" id="Phobius"/>
    </source>
</evidence>
<feature type="transmembrane region" description="Helical" evidence="2">
    <location>
        <begin position="612"/>
        <end position="630"/>
    </location>
</feature>
<keyword evidence="3" id="KW-0732">Signal</keyword>
<keyword evidence="2" id="KW-1133">Transmembrane helix</keyword>
<evidence type="ECO:0000259" key="5">
    <source>
        <dbReference type="Pfam" id="PF08386"/>
    </source>
</evidence>
<dbReference type="SUPFAM" id="SSF53474">
    <property type="entry name" value="alpha/beta-Hydrolases"/>
    <property type="match status" value="1"/>
</dbReference>
<dbReference type="GO" id="GO:0006508">
    <property type="term" value="P:proteolysis"/>
    <property type="evidence" value="ECO:0007669"/>
    <property type="project" value="InterPro"/>
</dbReference>
<comment type="caution">
    <text evidence="6">The sequence shown here is derived from an EMBL/GenBank/DDBJ whole genome shotgun (WGS) entry which is preliminary data.</text>
</comment>
<proteinExistence type="predicted"/>
<dbReference type="GO" id="GO:0004177">
    <property type="term" value="F:aminopeptidase activity"/>
    <property type="evidence" value="ECO:0007669"/>
    <property type="project" value="UniProtKB-EC"/>
</dbReference>
<feature type="domain" description="AB hydrolase-1" evidence="4">
    <location>
        <begin position="78"/>
        <end position="225"/>
    </location>
</feature>
<evidence type="ECO:0000256" key="3">
    <source>
        <dbReference type="SAM" id="SignalP"/>
    </source>
</evidence>
<feature type="transmembrane region" description="Helical" evidence="2">
    <location>
        <begin position="584"/>
        <end position="605"/>
    </location>
</feature>
<keyword evidence="6" id="KW-0378">Hydrolase</keyword>
<feature type="signal peptide" evidence="3">
    <location>
        <begin position="1"/>
        <end position="20"/>
    </location>
</feature>
<dbReference type="PANTHER" id="PTHR43722">
    <property type="entry name" value="PROLINE IMINOPEPTIDASE"/>
    <property type="match status" value="1"/>
</dbReference>
<dbReference type="Proteomes" id="UP000280825">
    <property type="component" value="Unassembled WGS sequence"/>
</dbReference>
<feature type="chain" id="PRO_5018693632" description="Proline iminopeptidase" evidence="3">
    <location>
        <begin position="21"/>
        <end position="635"/>
    </location>
</feature>
<dbReference type="AlphaFoldDB" id="A0A3S0MB21"/>
<dbReference type="InterPro" id="IPR005944">
    <property type="entry name" value="Pro_iminopeptidase"/>
</dbReference>
<dbReference type="PANTHER" id="PTHR43722:SF1">
    <property type="entry name" value="PROLINE IMINOPEPTIDASE"/>
    <property type="match status" value="1"/>
</dbReference>
<gene>
    <name evidence="6" type="ORF">EKL98_14840</name>
</gene>
<dbReference type="InterPro" id="IPR013595">
    <property type="entry name" value="Pept_S33_TAP-like_C"/>
</dbReference>
<dbReference type="Pfam" id="PF00561">
    <property type="entry name" value="Abhydrolase_1"/>
    <property type="match status" value="1"/>
</dbReference>
<evidence type="ECO:0000256" key="1">
    <source>
        <dbReference type="ARBA" id="ARBA00021843"/>
    </source>
</evidence>
<feature type="transmembrane region" description="Helical" evidence="2">
    <location>
        <begin position="540"/>
        <end position="564"/>
    </location>
</feature>
<feature type="transmembrane region" description="Helical" evidence="2">
    <location>
        <begin position="507"/>
        <end position="528"/>
    </location>
</feature>
<sequence length="635" mass="73295">MKITQFFTLIFFLISTVAFSQTKLEKTKTYFPDSKDLKKEKIDWYRFTVPENWDKSDERKISLAVSVLKCKKDLKKEPIVFIQGGPGGNTIEGISFWVSHPLRENHDIVLVDLRGTGFSEPKLCPDLGKKLFQILSKNQSKEQDVKDKVQVSLECKQDMIDKGIDLNSYNSISVINDLHALKTELKISKWNVYGVSYGTYISQNYAKIYPDDIRALVLDSSIPDISEYYTNNTENYILSLNKLFKSCKENSEYNKQYPNLEDVYYSNITNLEKNPITVDVDKTIIPSGKFTYNAEDYKTAIQQSFYDKRLIEVIPLLIYQFRERNTATLASLVQAFSGALSLNYGTYFCFTCNEVIPFNNLQKYDSISSSYNKLHGGISFYKSDFDVCNEWKKKEKNTKNILSLRNNNPFKVLILSGGFDPITPSYFAKKTADNFNQNVQIINGYTYGHGLGFTRSGSFIINNFFENKPITDSLRQYFDKKEIKFKTNITLNNGIIGMTGDINTKQWYYFIPLLVSLLIIFVLSIFSLTKMIVKKNKSNITTLLFFLTSMSLLIFVVSIALGVYNTMNDNFYLLAFGLSSSWNFAFIIYKISLFLSIITFIISLIKVFKNNIPLYFMMFLSIGIIHYYFISWNFL</sequence>
<protein>
    <recommendedName>
        <fullName evidence="1">Proline iminopeptidase</fullName>
    </recommendedName>
</protein>
<dbReference type="InterPro" id="IPR029058">
    <property type="entry name" value="AB_hydrolase_fold"/>
</dbReference>
<keyword evidence="2" id="KW-0812">Transmembrane</keyword>
<dbReference type="EMBL" id="RYDJ01000024">
    <property type="protein sequence ID" value="RTZ01738.1"/>
    <property type="molecule type" value="Genomic_DNA"/>
</dbReference>
<feature type="domain" description="Peptidase S33 tripeptidyl aminopeptidase-like C-terminal" evidence="5">
    <location>
        <begin position="384"/>
        <end position="451"/>
    </location>
</feature>
<accession>A0A3S0MB21</accession>
<dbReference type="GO" id="GO:0005737">
    <property type="term" value="C:cytoplasm"/>
    <property type="evidence" value="ECO:0007669"/>
    <property type="project" value="InterPro"/>
</dbReference>
<dbReference type="RefSeq" id="WP_126563016.1">
    <property type="nucleotide sequence ID" value="NZ_RYDJ01000024.1"/>
</dbReference>
<reference evidence="6 7" key="1">
    <citation type="submission" date="2018-12" db="EMBL/GenBank/DDBJ databases">
        <title>Flavobacterium sp. nov., isolated from glacier ice.</title>
        <authorList>
            <person name="Liu Q."/>
            <person name="Xin Y.-H."/>
        </authorList>
    </citation>
    <scope>NUCLEOTIDE SEQUENCE [LARGE SCALE GENOMIC DNA]</scope>
    <source>
        <strain evidence="6 7">RB1N8</strain>
    </source>
</reference>
<evidence type="ECO:0000313" key="7">
    <source>
        <dbReference type="Proteomes" id="UP000280825"/>
    </source>
</evidence>
<evidence type="ECO:0000259" key="4">
    <source>
        <dbReference type="Pfam" id="PF00561"/>
    </source>
</evidence>
<dbReference type="InterPro" id="IPR000073">
    <property type="entry name" value="AB_hydrolase_1"/>
</dbReference>
<dbReference type="Gene3D" id="3.40.50.1820">
    <property type="entry name" value="alpha/beta hydrolase"/>
    <property type="match status" value="1"/>
</dbReference>
<organism evidence="6 7">
    <name type="scientific">Flavobacterium bomense</name>
    <dbReference type="NCBI Taxonomy" id="2497483"/>
    <lineage>
        <taxon>Bacteria</taxon>
        <taxon>Pseudomonadati</taxon>
        <taxon>Bacteroidota</taxon>
        <taxon>Flavobacteriia</taxon>
        <taxon>Flavobacteriales</taxon>
        <taxon>Flavobacteriaceae</taxon>
        <taxon>Flavobacterium</taxon>
    </lineage>
</organism>
<evidence type="ECO:0000313" key="6">
    <source>
        <dbReference type="EMBL" id="RTZ01738.1"/>
    </source>
</evidence>
<dbReference type="Pfam" id="PF08386">
    <property type="entry name" value="Abhydrolase_4"/>
    <property type="match status" value="1"/>
</dbReference>